<dbReference type="InterPro" id="IPR051531">
    <property type="entry name" value="N-acetyltransferase"/>
</dbReference>
<sequence>MKHIGTKEIETDRLVLRRFVNEDAKIIFKNYANDDETTKYLTWSSHREVSVTQAILATWVEGYGDLSQYKWAITLKENPNEAIGDITASMSPNYASIDACEIGYVLSRKHWGKGYMSEAMEAVTNYLLKEAGFNRVIARHDVANPASGKVMQKAGLQFEGIHRQGSLNNTGIIDTAQYAILREDLEK</sequence>
<dbReference type="EMBL" id="JACCEL010000009">
    <property type="protein sequence ID" value="MBG9978144.1"/>
    <property type="molecule type" value="Genomic_DNA"/>
</dbReference>
<dbReference type="Proteomes" id="UP000823401">
    <property type="component" value="Unassembled WGS sequence"/>
</dbReference>
<keyword evidence="1" id="KW-0808">Transferase</keyword>
<name>A0ABS0LIV6_9LACT</name>
<dbReference type="Gene3D" id="3.40.630.30">
    <property type="match status" value="1"/>
</dbReference>
<keyword evidence="6" id="KW-1185">Reference proteome</keyword>
<dbReference type="RefSeq" id="WP_197104255.1">
    <property type="nucleotide sequence ID" value="NZ_JACCEL010000009.1"/>
</dbReference>
<comment type="similarity">
    <text evidence="3">Belongs to the acetyltransferase family. RimJ subfamily.</text>
</comment>
<dbReference type="Pfam" id="PF13302">
    <property type="entry name" value="Acetyltransf_3"/>
    <property type="match status" value="1"/>
</dbReference>
<comment type="caution">
    <text evidence="5">The sequence shown here is derived from an EMBL/GenBank/DDBJ whole genome shotgun (WGS) entry which is preliminary data.</text>
</comment>
<dbReference type="PANTHER" id="PTHR43792">
    <property type="entry name" value="GNAT FAMILY, PUTATIVE (AFU_ORTHOLOGUE AFUA_3G00765)-RELATED-RELATED"/>
    <property type="match status" value="1"/>
</dbReference>
<dbReference type="InterPro" id="IPR000182">
    <property type="entry name" value="GNAT_dom"/>
</dbReference>
<dbReference type="SUPFAM" id="SSF55729">
    <property type="entry name" value="Acyl-CoA N-acyltransferases (Nat)"/>
    <property type="match status" value="1"/>
</dbReference>
<evidence type="ECO:0000256" key="1">
    <source>
        <dbReference type="ARBA" id="ARBA00022679"/>
    </source>
</evidence>
<organism evidence="5 6">
    <name type="scientific">Ruoffia tabacinasalis</name>
    <dbReference type="NCBI Taxonomy" id="87458"/>
    <lineage>
        <taxon>Bacteria</taxon>
        <taxon>Bacillati</taxon>
        <taxon>Bacillota</taxon>
        <taxon>Bacilli</taxon>
        <taxon>Lactobacillales</taxon>
        <taxon>Aerococcaceae</taxon>
        <taxon>Ruoffia</taxon>
    </lineage>
</organism>
<reference evidence="5 6" key="1">
    <citation type="submission" date="2020-07" db="EMBL/GenBank/DDBJ databases">
        <title>Facklamia lactis sp. nov., isolated from raw milk.</title>
        <authorList>
            <person name="Doll E.V."/>
            <person name="Huptas C."/>
            <person name="Staib L."/>
            <person name="Wenning M."/>
            <person name="Scherer S."/>
        </authorList>
    </citation>
    <scope>NUCLEOTIDE SEQUENCE [LARGE SCALE GENOMIC DNA]</scope>
    <source>
        <strain evidence="5 6">DSM 104272</strain>
    </source>
</reference>
<dbReference type="PANTHER" id="PTHR43792:SF8">
    <property type="entry name" value="[RIBOSOMAL PROTEIN US5]-ALANINE N-ACETYLTRANSFERASE"/>
    <property type="match status" value="1"/>
</dbReference>
<evidence type="ECO:0000256" key="3">
    <source>
        <dbReference type="ARBA" id="ARBA00038502"/>
    </source>
</evidence>
<keyword evidence="2" id="KW-0012">Acyltransferase</keyword>
<evidence type="ECO:0000313" key="5">
    <source>
        <dbReference type="EMBL" id="MBG9978144.1"/>
    </source>
</evidence>
<protein>
    <submittedName>
        <fullName evidence="5">GNAT family N-acetyltransferase</fullName>
    </submittedName>
</protein>
<accession>A0ABS0LIV6</accession>
<dbReference type="PROSITE" id="PS51186">
    <property type="entry name" value="GNAT"/>
    <property type="match status" value="1"/>
</dbReference>
<evidence type="ECO:0000259" key="4">
    <source>
        <dbReference type="PROSITE" id="PS51186"/>
    </source>
</evidence>
<feature type="domain" description="N-acetyltransferase" evidence="4">
    <location>
        <begin position="14"/>
        <end position="184"/>
    </location>
</feature>
<proteinExistence type="inferred from homology"/>
<gene>
    <name evidence="5" type="ORF">HYQ42_05015</name>
</gene>
<evidence type="ECO:0000256" key="2">
    <source>
        <dbReference type="ARBA" id="ARBA00023315"/>
    </source>
</evidence>
<evidence type="ECO:0000313" key="6">
    <source>
        <dbReference type="Proteomes" id="UP000823401"/>
    </source>
</evidence>
<dbReference type="InterPro" id="IPR016181">
    <property type="entry name" value="Acyl_CoA_acyltransferase"/>
</dbReference>